<keyword evidence="2" id="KW-1185">Reference proteome</keyword>
<organism evidence="1 2">
    <name type="scientific">Bosea psychrotolerans</name>
    <dbReference type="NCBI Taxonomy" id="1871628"/>
    <lineage>
        <taxon>Bacteria</taxon>
        <taxon>Pseudomonadati</taxon>
        <taxon>Pseudomonadota</taxon>
        <taxon>Alphaproteobacteria</taxon>
        <taxon>Hyphomicrobiales</taxon>
        <taxon>Boseaceae</taxon>
        <taxon>Bosea</taxon>
    </lineage>
</organism>
<proteinExistence type="predicted"/>
<accession>A0A2S4ME91</accession>
<comment type="caution">
    <text evidence="1">The sequence shown here is derived from an EMBL/GenBank/DDBJ whole genome shotgun (WGS) entry which is preliminary data.</text>
</comment>
<sequence>MVASSVDLSSLKHSFVTNLAKPALDFTPNFAVLHLTQGCKRPELAGLEAGRKIEDIITGAAWSGASGFKLKAGTKADDFEYGYSQTALFGTFFATYAGEKPALGSISVELGLDATTLPDGSTTHRPWSAPDALAREKRAADGTITCPQQDHPNLVFPLTMINKNPDFKGSNAIKNHLHSVKYVLSFHALLCERKKTGHDLEPIAGFRWATTWNFELKYRRGKPLIVQNASSLSFDTIVSGPSPNADEVLALPKISGPLFNPEVNARLKQAFRDDTSTLKRYDSTWFLSIPKDFFT</sequence>
<evidence type="ECO:0000313" key="2">
    <source>
        <dbReference type="Proteomes" id="UP000236919"/>
    </source>
</evidence>
<dbReference type="Proteomes" id="UP000236919">
    <property type="component" value="Unassembled WGS sequence"/>
</dbReference>
<dbReference type="AlphaFoldDB" id="A0A2S4ME91"/>
<dbReference type="RefSeq" id="WP_103717608.1">
    <property type="nucleotide sequence ID" value="NZ_PQFZ01000004.1"/>
</dbReference>
<evidence type="ECO:0000313" key="1">
    <source>
        <dbReference type="EMBL" id="POR53068.1"/>
    </source>
</evidence>
<dbReference type="EMBL" id="PQFZ01000004">
    <property type="protein sequence ID" value="POR53068.1"/>
    <property type="molecule type" value="Genomic_DNA"/>
</dbReference>
<gene>
    <name evidence="1" type="ORF">CYD53_10442</name>
</gene>
<name>A0A2S4ME91_9HYPH</name>
<reference evidence="1 2" key="1">
    <citation type="submission" date="2018-01" db="EMBL/GenBank/DDBJ databases">
        <title>Genomic Encyclopedia of Type Strains, Phase III (KMG-III): the genomes of soil and plant-associated and newly described type strains.</title>
        <authorList>
            <person name="Whitman W."/>
        </authorList>
    </citation>
    <scope>NUCLEOTIDE SEQUENCE [LARGE SCALE GENOMIC DNA]</scope>
    <source>
        <strain evidence="1 2">1131</strain>
    </source>
</reference>
<protein>
    <submittedName>
        <fullName evidence="1">Uncharacterized protein</fullName>
    </submittedName>
</protein>